<feature type="compositionally biased region" description="Low complexity" evidence="1">
    <location>
        <begin position="273"/>
        <end position="282"/>
    </location>
</feature>
<protein>
    <submittedName>
        <fullName evidence="2">Uncharacterized protein</fullName>
    </submittedName>
</protein>
<dbReference type="EMBL" id="JAAAXW010000022">
    <property type="protein sequence ID" value="KAF9549119.1"/>
    <property type="molecule type" value="Genomic_DNA"/>
</dbReference>
<dbReference type="AlphaFoldDB" id="A0A9P6FES9"/>
<feature type="compositionally biased region" description="Low complexity" evidence="1">
    <location>
        <begin position="732"/>
        <end position="746"/>
    </location>
</feature>
<feature type="compositionally biased region" description="Pro residues" evidence="1">
    <location>
        <begin position="697"/>
        <end position="709"/>
    </location>
</feature>
<name>A0A9P6FES9_9FUNG</name>
<feature type="compositionally biased region" description="Basic and acidic residues" evidence="1">
    <location>
        <begin position="283"/>
        <end position="294"/>
    </location>
</feature>
<accession>A0A9P6FES9</accession>
<feature type="region of interest" description="Disordered" evidence="1">
    <location>
        <begin position="541"/>
        <end position="631"/>
    </location>
</feature>
<evidence type="ECO:0000313" key="2">
    <source>
        <dbReference type="EMBL" id="KAF9549119.1"/>
    </source>
</evidence>
<feature type="compositionally biased region" description="Low complexity" evidence="1">
    <location>
        <begin position="557"/>
        <end position="598"/>
    </location>
</feature>
<feature type="region of interest" description="Disordered" evidence="1">
    <location>
        <begin position="682"/>
        <end position="752"/>
    </location>
</feature>
<feature type="compositionally biased region" description="Polar residues" evidence="1">
    <location>
        <begin position="67"/>
        <end position="95"/>
    </location>
</feature>
<feature type="compositionally biased region" description="Low complexity" evidence="1">
    <location>
        <begin position="617"/>
        <end position="631"/>
    </location>
</feature>
<feature type="region of interest" description="Disordered" evidence="1">
    <location>
        <begin position="273"/>
        <end position="306"/>
    </location>
</feature>
<feature type="region of interest" description="Disordered" evidence="1">
    <location>
        <begin position="54"/>
        <end position="95"/>
    </location>
</feature>
<feature type="region of interest" description="Disordered" evidence="1">
    <location>
        <begin position="236"/>
        <end position="258"/>
    </location>
</feature>
<gene>
    <name evidence="2" type="ORF">EC957_004758</name>
</gene>
<reference evidence="2" key="1">
    <citation type="journal article" date="2020" name="Fungal Divers.">
        <title>Resolving the Mortierellaceae phylogeny through synthesis of multi-gene phylogenetics and phylogenomics.</title>
        <authorList>
            <person name="Vandepol N."/>
            <person name="Liber J."/>
            <person name="Desiro A."/>
            <person name="Na H."/>
            <person name="Kennedy M."/>
            <person name="Barry K."/>
            <person name="Grigoriev I.V."/>
            <person name="Miller A.N."/>
            <person name="O'Donnell K."/>
            <person name="Stajich J.E."/>
            <person name="Bonito G."/>
        </authorList>
    </citation>
    <scope>NUCLEOTIDE SEQUENCE</scope>
    <source>
        <strain evidence="2">NRRL 2591</strain>
    </source>
</reference>
<comment type="caution">
    <text evidence="2">The sequence shown here is derived from an EMBL/GenBank/DDBJ whole genome shotgun (WGS) entry which is preliminary data.</text>
</comment>
<organism evidence="2 3">
    <name type="scientific">Mortierella hygrophila</name>
    <dbReference type="NCBI Taxonomy" id="979708"/>
    <lineage>
        <taxon>Eukaryota</taxon>
        <taxon>Fungi</taxon>
        <taxon>Fungi incertae sedis</taxon>
        <taxon>Mucoromycota</taxon>
        <taxon>Mortierellomycotina</taxon>
        <taxon>Mortierellomycetes</taxon>
        <taxon>Mortierellales</taxon>
        <taxon>Mortierellaceae</taxon>
        <taxon>Mortierella</taxon>
    </lineage>
</organism>
<evidence type="ECO:0000313" key="3">
    <source>
        <dbReference type="Proteomes" id="UP000723463"/>
    </source>
</evidence>
<sequence length="752" mass="81079">MEFPHATPSESSFGIVKPSSSFFTKPIRVAPLNITTKHQQQRQQPSLTASVKMMSPTSFASSPHPFSIQTPRPSLSSQTPRPSLSSQTPRPSLSSQTFLEANVRLLCDMVDTILRTNESDQKMLRIEVSQHSTTVNMSTNVLEPSCNDPKSPLYILSPKSFTQAKSDISKLDDSVVSKLNSDTLLDLFPTPPPLPSAAPQIPSSELTNNNTTSITSTIPHLTIPILDRPTTIVVSPTTSWSCPSEDSGDFRPRKGSKQHRNWVISSGLFVSTSETAATSTAGTEERKEENDSTHPKGALIHGSKKMTETEASKGGYCLAAASPPPGILSPASSTTTTAATMSAKATPAAVLPRPLVARRSLRQEKNHLSFSSTVGSALPAPLVTANLGVASSSMERLPINANFSSSNNSLDTPCSASTTMSPFSSMDTLSQSLLEIETQMRRPSFLMNRRTSILSTLFATNSLALDQYDRSEQLSPFPSTESLTVESVEVEPSTLFFGVPKERHETNGAGPLDSLHCTFEPVQAMDWRAWHGSWIRRRVKPEDGGSVLSPTSPPPRSSYSSTRSSALLSPTSPAPRSSYSSTRSSSSNTCTSSNVTLSPATTLVKRLSQRIRRPRMLTTTSPTSTLSSSASSPLAAFASSPMSTFYSPFALPTTPTTPTKDANPELWENEGQKWGDRFQSLLSNFQPNSTSSSSALPPLPPTPSSPPPSSNEKSPKKRWADILPKNRWNKWSSSRTSSSSSSSRSSSDSERA</sequence>
<evidence type="ECO:0000256" key="1">
    <source>
        <dbReference type="SAM" id="MobiDB-lite"/>
    </source>
</evidence>
<proteinExistence type="predicted"/>
<dbReference type="Proteomes" id="UP000723463">
    <property type="component" value="Unassembled WGS sequence"/>
</dbReference>
<keyword evidence="3" id="KW-1185">Reference proteome</keyword>